<dbReference type="GO" id="GO:0005829">
    <property type="term" value="C:cytosol"/>
    <property type="evidence" value="ECO:0007669"/>
    <property type="project" value="TreeGrafter"/>
</dbReference>
<organism evidence="9 10">
    <name type="scientific">candidate division NPL-UPA2 bacterium Unc8</name>
    <dbReference type="NCBI Taxonomy" id="1980939"/>
    <lineage>
        <taxon>Bacteria</taxon>
    </lineage>
</organism>
<evidence type="ECO:0000256" key="2">
    <source>
        <dbReference type="ARBA" id="ARBA00004777"/>
    </source>
</evidence>
<evidence type="ECO:0000256" key="4">
    <source>
        <dbReference type="ARBA" id="ARBA00022630"/>
    </source>
</evidence>
<dbReference type="InterPro" id="IPR003171">
    <property type="entry name" value="Mehydrof_redctse-like"/>
</dbReference>
<name>A0A399FZ09_UNCN2</name>
<dbReference type="Pfam" id="PF02219">
    <property type="entry name" value="MTHFR"/>
    <property type="match status" value="1"/>
</dbReference>
<evidence type="ECO:0000313" key="9">
    <source>
        <dbReference type="EMBL" id="RII00669.1"/>
    </source>
</evidence>
<evidence type="ECO:0000256" key="1">
    <source>
        <dbReference type="ARBA" id="ARBA00001974"/>
    </source>
</evidence>
<dbReference type="UniPathway" id="UPA00193"/>
<dbReference type="PANTHER" id="PTHR45754:SF3">
    <property type="entry name" value="METHYLENETETRAHYDROFOLATE REDUCTASE (NADPH)"/>
    <property type="match status" value="1"/>
</dbReference>
<gene>
    <name evidence="9" type="ORF">B9J77_01205</name>
</gene>
<accession>A0A399FZ09</accession>
<evidence type="ECO:0000256" key="5">
    <source>
        <dbReference type="ARBA" id="ARBA00022827"/>
    </source>
</evidence>
<protein>
    <recommendedName>
        <fullName evidence="8">Methylenetetrahydrofolate reductase</fullName>
    </recommendedName>
</protein>
<comment type="similarity">
    <text evidence="3 8">Belongs to the methylenetetrahydrofolate reductase family.</text>
</comment>
<comment type="caution">
    <text evidence="9">The sequence shown here is derived from an EMBL/GenBank/DDBJ whole genome shotgun (WGS) entry which is preliminary data.</text>
</comment>
<sequence>MSLQSLLEAGKFVVTAEVGPLKGTDTTEIVEVAELLRGRVDAANVTDQQSSVMRMGSLAVCHLLKESGLEPILQMTCRDRNRLALQSDLLSAYALGIENVLALTGDLPSLGDHPQAKPVFDLDSVQLLWVIKRLNEGYDMVDNELKGKPNFFPGAVVNPGMGSEAAFELQLIKMEKKIATGARFFQTQAVYEPGAFAKFMKRVKGFGIPILVGIIPLKSAGMARYMNKNVAGVFVPEELINKMAEAEDKAATGIEIAANLIKELRDICQGVHIMAIGWEKIVPGVLDVAGL</sequence>
<dbReference type="EMBL" id="NDHY01000002">
    <property type="protein sequence ID" value="RII00669.1"/>
    <property type="molecule type" value="Genomic_DNA"/>
</dbReference>
<dbReference type="GO" id="GO:0009086">
    <property type="term" value="P:methionine biosynthetic process"/>
    <property type="evidence" value="ECO:0007669"/>
    <property type="project" value="TreeGrafter"/>
</dbReference>
<proteinExistence type="inferred from homology"/>
<dbReference type="GO" id="GO:0106312">
    <property type="term" value="F:methylenetetrahydrofolate reductase (NADH) activity"/>
    <property type="evidence" value="ECO:0007669"/>
    <property type="project" value="UniProtKB-EC"/>
</dbReference>
<keyword evidence="6 8" id="KW-0560">Oxidoreductase</keyword>
<dbReference type="CDD" id="cd00537">
    <property type="entry name" value="MTHFR"/>
    <property type="match status" value="1"/>
</dbReference>
<dbReference type="Gene3D" id="3.20.20.220">
    <property type="match status" value="1"/>
</dbReference>
<comment type="catalytic activity">
    <reaction evidence="7">
        <text>(6S)-5-methyl-5,6,7,8-tetrahydrofolate + NAD(+) = (6R)-5,10-methylene-5,6,7,8-tetrahydrofolate + NADH + H(+)</text>
        <dbReference type="Rhea" id="RHEA:19821"/>
        <dbReference type="ChEBI" id="CHEBI:15378"/>
        <dbReference type="ChEBI" id="CHEBI:15636"/>
        <dbReference type="ChEBI" id="CHEBI:18608"/>
        <dbReference type="ChEBI" id="CHEBI:57540"/>
        <dbReference type="ChEBI" id="CHEBI:57945"/>
        <dbReference type="EC" id="1.5.1.54"/>
    </reaction>
    <physiologicalReaction direction="right-to-left" evidence="7">
        <dbReference type="Rhea" id="RHEA:19823"/>
    </physiologicalReaction>
</comment>
<dbReference type="Proteomes" id="UP000266287">
    <property type="component" value="Unassembled WGS sequence"/>
</dbReference>
<comment type="cofactor">
    <cofactor evidence="1 8">
        <name>FAD</name>
        <dbReference type="ChEBI" id="CHEBI:57692"/>
    </cofactor>
</comment>
<dbReference type="InterPro" id="IPR029041">
    <property type="entry name" value="FAD-linked_oxidoreductase-like"/>
</dbReference>
<dbReference type="GO" id="GO:0035999">
    <property type="term" value="P:tetrahydrofolate interconversion"/>
    <property type="evidence" value="ECO:0007669"/>
    <property type="project" value="UniProtKB-UniPathway"/>
</dbReference>
<dbReference type="SUPFAM" id="SSF51730">
    <property type="entry name" value="FAD-linked oxidoreductase"/>
    <property type="match status" value="1"/>
</dbReference>
<evidence type="ECO:0000256" key="8">
    <source>
        <dbReference type="RuleBase" id="RU003862"/>
    </source>
</evidence>
<comment type="pathway">
    <text evidence="2 8">One-carbon metabolism; tetrahydrofolate interconversion.</text>
</comment>
<dbReference type="PANTHER" id="PTHR45754">
    <property type="entry name" value="METHYLENETETRAHYDROFOLATE REDUCTASE"/>
    <property type="match status" value="1"/>
</dbReference>
<evidence type="ECO:0000313" key="10">
    <source>
        <dbReference type="Proteomes" id="UP000266287"/>
    </source>
</evidence>
<reference evidence="9 10" key="1">
    <citation type="submission" date="2018-08" db="EMBL/GenBank/DDBJ databases">
        <title>Draft genome of candidate division NPL-UPA2 bacterium Unc8 that adapted to ultra-basic serpentinizing groundwater.</title>
        <authorList>
            <person name="Ishii S."/>
            <person name="Suzuki S."/>
            <person name="Nealson K.H."/>
        </authorList>
    </citation>
    <scope>NUCLEOTIDE SEQUENCE [LARGE SCALE GENOMIC DNA]</scope>
    <source>
        <strain evidence="9">Unc8</strain>
    </source>
</reference>
<keyword evidence="4 8" id="KW-0285">Flavoprotein</keyword>
<dbReference type="GO" id="GO:0071949">
    <property type="term" value="F:FAD binding"/>
    <property type="evidence" value="ECO:0007669"/>
    <property type="project" value="TreeGrafter"/>
</dbReference>
<evidence type="ECO:0000256" key="6">
    <source>
        <dbReference type="ARBA" id="ARBA00023002"/>
    </source>
</evidence>
<evidence type="ECO:0000256" key="7">
    <source>
        <dbReference type="ARBA" id="ARBA00048628"/>
    </source>
</evidence>
<evidence type="ECO:0000256" key="3">
    <source>
        <dbReference type="ARBA" id="ARBA00006743"/>
    </source>
</evidence>
<keyword evidence="5 8" id="KW-0274">FAD</keyword>
<dbReference type="AlphaFoldDB" id="A0A399FZ09"/>